<evidence type="ECO:0000313" key="4">
    <source>
        <dbReference type="Proteomes" id="UP000184089"/>
    </source>
</evidence>
<accession>A0AAQ1MCQ0</accession>
<gene>
    <name evidence="3" type="ORF">SAMN05444424_0808</name>
</gene>
<sequence length="119" mass="12742">MYRYQRALFLFLALLTLSLTGCKGPNKAAEEPQLSVYIAQAKLVMEVGEVRQLTVDIESTFSPTVGWRIEGAEILASLGDGKLKALSVGEATVTVIVEADGREVSDSVQVEVVPAKGDS</sequence>
<proteinExistence type="predicted"/>
<comment type="caution">
    <text evidence="3">The sequence shown here is derived from an EMBL/GenBank/DDBJ whole genome shotgun (WGS) entry which is preliminary data.</text>
</comment>
<dbReference type="EMBL" id="FQVY01000001">
    <property type="protein sequence ID" value="SHF82263.1"/>
    <property type="molecule type" value="Genomic_DNA"/>
</dbReference>
<evidence type="ECO:0000259" key="2">
    <source>
        <dbReference type="Pfam" id="PF02368"/>
    </source>
</evidence>
<dbReference type="Pfam" id="PF02368">
    <property type="entry name" value="Big_2"/>
    <property type="match status" value="1"/>
</dbReference>
<name>A0AAQ1MCQ0_9FIRM</name>
<dbReference type="PROSITE" id="PS51257">
    <property type="entry name" value="PROKAR_LIPOPROTEIN"/>
    <property type="match status" value="1"/>
</dbReference>
<dbReference type="InterPro" id="IPR003343">
    <property type="entry name" value="Big_2"/>
</dbReference>
<dbReference type="AlphaFoldDB" id="A0AAQ1MCQ0"/>
<protein>
    <submittedName>
        <fullName evidence="3">Ig-like domain (Group 2)</fullName>
    </submittedName>
</protein>
<evidence type="ECO:0000313" key="3">
    <source>
        <dbReference type="EMBL" id="SHF82263.1"/>
    </source>
</evidence>
<feature type="signal peptide" evidence="1">
    <location>
        <begin position="1"/>
        <end position="28"/>
    </location>
</feature>
<feature type="chain" id="PRO_5042878350" evidence="1">
    <location>
        <begin position="29"/>
        <end position="119"/>
    </location>
</feature>
<reference evidence="4" key="1">
    <citation type="submission" date="2016-11" db="EMBL/GenBank/DDBJ databases">
        <authorList>
            <person name="Jaros S."/>
            <person name="Januszkiewicz K."/>
            <person name="Wedrychowicz H."/>
        </authorList>
    </citation>
    <scope>NUCLEOTIDE SEQUENCE [LARGE SCALE GENOMIC DNA]</scope>
    <source>
        <strain evidence="4">DSM 4029</strain>
    </source>
</reference>
<feature type="domain" description="BIG2" evidence="2">
    <location>
        <begin position="35"/>
        <end position="101"/>
    </location>
</feature>
<dbReference type="Proteomes" id="UP000184089">
    <property type="component" value="Unassembled WGS sequence"/>
</dbReference>
<dbReference type="Gene3D" id="2.60.40.1080">
    <property type="match status" value="1"/>
</dbReference>
<evidence type="ECO:0000256" key="1">
    <source>
        <dbReference type="SAM" id="SignalP"/>
    </source>
</evidence>
<keyword evidence="1" id="KW-0732">Signal</keyword>
<organism evidence="3 4">
    <name type="scientific">Bittarella massiliensis</name>
    <name type="common">ex Durand et al. 2017</name>
    <dbReference type="NCBI Taxonomy" id="1720313"/>
    <lineage>
        <taxon>Bacteria</taxon>
        <taxon>Bacillati</taxon>
        <taxon>Bacillota</taxon>
        <taxon>Clostridia</taxon>
        <taxon>Eubacteriales</taxon>
        <taxon>Oscillospiraceae</taxon>
        <taxon>Bittarella (ex Durand et al. 2017)</taxon>
    </lineage>
</organism>